<accession>A0ABU3KCC0</accession>
<dbReference type="EMBL" id="JAQOUE010000002">
    <property type="protein sequence ID" value="MDT7044041.1"/>
    <property type="molecule type" value="Genomic_DNA"/>
</dbReference>
<evidence type="ECO:0000313" key="2">
    <source>
        <dbReference type="EMBL" id="MDT7044041.1"/>
    </source>
</evidence>
<dbReference type="Proteomes" id="UP001250932">
    <property type="component" value="Unassembled WGS sequence"/>
</dbReference>
<dbReference type="RefSeq" id="WP_313834627.1">
    <property type="nucleotide sequence ID" value="NZ_JAQOUE010000002.1"/>
</dbReference>
<evidence type="ECO:0000313" key="3">
    <source>
        <dbReference type="Proteomes" id="UP001250932"/>
    </source>
</evidence>
<dbReference type="PANTHER" id="PTHR46361">
    <property type="entry name" value="ELECTRON CARRIER/ PROTEIN DISULFIDE OXIDOREDUCTASE"/>
    <property type="match status" value="1"/>
</dbReference>
<evidence type="ECO:0000259" key="1">
    <source>
        <dbReference type="Pfam" id="PF04784"/>
    </source>
</evidence>
<gene>
    <name evidence="2" type="ORF">PPG34_16950</name>
</gene>
<feature type="domain" description="DUF547" evidence="1">
    <location>
        <begin position="28"/>
        <end position="132"/>
    </location>
</feature>
<dbReference type="InterPro" id="IPR006869">
    <property type="entry name" value="DUF547"/>
</dbReference>
<comment type="caution">
    <text evidence="2">The sequence shown here is derived from an EMBL/GenBank/DDBJ whole genome shotgun (WGS) entry which is preliminary data.</text>
</comment>
<dbReference type="PANTHER" id="PTHR46361:SF3">
    <property type="entry name" value="ELECTRON CARRIER_ PROTEIN DISULFIDE OXIDOREDUCTASE"/>
    <property type="match status" value="1"/>
</dbReference>
<organism evidence="2 3">
    <name type="scientific">Candidatus Nitronereus thalassa</name>
    <dbReference type="NCBI Taxonomy" id="3020898"/>
    <lineage>
        <taxon>Bacteria</taxon>
        <taxon>Pseudomonadati</taxon>
        <taxon>Nitrospirota</taxon>
        <taxon>Nitrospiria</taxon>
        <taxon>Nitrospirales</taxon>
        <taxon>Nitrospiraceae</taxon>
        <taxon>Candidatus Nitronereus</taxon>
    </lineage>
</organism>
<proteinExistence type="predicted"/>
<reference evidence="2 3" key="1">
    <citation type="journal article" date="2023" name="ISME J.">
        <title>Cultivation and genomic characterization of novel and ubiquitous marine nitrite-oxidizing bacteria from the Nitrospirales.</title>
        <authorList>
            <person name="Mueller A.J."/>
            <person name="Daebeler A."/>
            <person name="Herbold C.W."/>
            <person name="Kirkegaard R.H."/>
            <person name="Daims H."/>
        </authorList>
    </citation>
    <scope>NUCLEOTIDE SEQUENCE [LARGE SCALE GENOMIC DNA]</scope>
    <source>
        <strain evidence="2 3">EB</strain>
    </source>
</reference>
<dbReference type="Pfam" id="PF04784">
    <property type="entry name" value="DUF547"/>
    <property type="match status" value="1"/>
</dbReference>
<protein>
    <submittedName>
        <fullName evidence="2">DUF547 domain-containing protein</fullName>
    </submittedName>
</protein>
<sequence length="208" mass="24440">MKYHEIARDPRFHTYLEELNRVDPNALSTREARLAFWINAYNAFAIKGILDGYSPRTKFGQWRYFISRKYRVGGETLNLNNLEKKILIPEYREPRIHFAIVCASQSCPKLRSEAFTAEHLETQLNENARQFINDPTKNRFDREHRVAYLSKIFDWFTEDFVAHSGSLTAYVTQFVDDPLLAQDLRTSIYTVEFLDYDWTLNGIPPSDS</sequence>
<name>A0ABU3KCC0_9BACT</name>
<keyword evidence="3" id="KW-1185">Reference proteome</keyword>